<sequence length="94" mass="10923">MSQYTQKDLKLLLVDMKEDMLKEAIVKAEEAIDKFKLLMEIAEFIKTSFDSMFLPPWHVIVGQKFGSRVTHEIGTLAYFILGNMAFFIFRGLEE</sequence>
<keyword evidence="11" id="KW-1133">Transmembrane helix</keyword>
<dbReference type="InterPro" id="IPR037177">
    <property type="entry name" value="DLC_sf"/>
</dbReference>
<organism evidence="14">
    <name type="scientific">Soboliphyme baturini</name>
    <dbReference type="NCBI Taxonomy" id="241478"/>
    <lineage>
        <taxon>Eukaryota</taxon>
        <taxon>Metazoa</taxon>
        <taxon>Ecdysozoa</taxon>
        <taxon>Nematoda</taxon>
        <taxon>Enoplea</taxon>
        <taxon>Dorylaimia</taxon>
        <taxon>Dioctophymatida</taxon>
        <taxon>Dioctophymatoidea</taxon>
        <taxon>Soboliphymatidae</taxon>
        <taxon>Soboliphyme</taxon>
    </lineage>
</organism>
<evidence type="ECO:0000256" key="6">
    <source>
        <dbReference type="ARBA" id="ARBA00022816"/>
    </source>
</evidence>
<dbReference type="FunFam" id="3.30.740.10:FF:000005">
    <property type="entry name" value="Dynein light chain"/>
    <property type="match status" value="1"/>
</dbReference>
<dbReference type="GO" id="GO:0007017">
    <property type="term" value="P:microtubule-based process"/>
    <property type="evidence" value="ECO:0007669"/>
    <property type="project" value="InterPro"/>
</dbReference>
<evidence type="ECO:0000313" key="12">
    <source>
        <dbReference type="EMBL" id="VDP02726.1"/>
    </source>
</evidence>
<keyword evidence="7" id="KW-0653">Protein transport</keyword>
<evidence type="ECO:0000256" key="4">
    <source>
        <dbReference type="ARBA" id="ARBA00022490"/>
    </source>
</evidence>
<evidence type="ECO:0000256" key="2">
    <source>
        <dbReference type="ARBA" id="ARBA00004245"/>
    </source>
</evidence>
<proteinExistence type="inferred from homology"/>
<dbReference type="InterPro" id="IPR001372">
    <property type="entry name" value="Dynein_light_chain_typ-1/2"/>
</dbReference>
<dbReference type="SMART" id="SM01375">
    <property type="entry name" value="Dynein_light"/>
    <property type="match status" value="1"/>
</dbReference>
<evidence type="ECO:0000256" key="3">
    <source>
        <dbReference type="ARBA" id="ARBA00022448"/>
    </source>
</evidence>
<accession>A0A183IJV4</accession>
<keyword evidence="8 10" id="KW-0206">Cytoskeleton</keyword>
<dbReference type="PANTHER" id="PTHR11886:SF35">
    <property type="entry name" value="DYNEIN LIGHT CHAIN"/>
    <property type="match status" value="1"/>
</dbReference>
<keyword evidence="3" id="KW-0813">Transport</keyword>
<dbReference type="WBParaSite" id="SBAD_0000407401-mRNA-1">
    <property type="protein sequence ID" value="SBAD_0000407401-mRNA-1"/>
    <property type="gene ID" value="SBAD_0000407401"/>
</dbReference>
<keyword evidence="4 10" id="KW-0963">Cytoplasm</keyword>
<dbReference type="GO" id="GO:0005868">
    <property type="term" value="C:cytoplasmic dynein complex"/>
    <property type="evidence" value="ECO:0007669"/>
    <property type="project" value="TreeGrafter"/>
</dbReference>
<dbReference type="Pfam" id="PF01221">
    <property type="entry name" value="Dynein_light"/>
    <property type="match status" value="1"/>
</dbReference>
<keyword evidence="11" id="KW-0472">Membrane</keyword>
<keyword evidence="10" id="KW-0505">Motor protein</keyword>
<dbReference type="Proteomes" id="UP000270296">
    <property type="component" value="Unassembled WGS sequence"/>
</dbReference>
<feature type="transmembrane region" description="Helical" evidence="11">
    <location>
        <begin position="73"/>
        <end position="92"/>
    </location>
</feature>
<reference evidence="14" key="1">
    <citation type="submission" date="2016-06" db="UniProtKB">
        <authorList>
            <consortium name="WormBaseParasite"/>
        </authorList>
    </citation>
    <scope>IDENTIFICATION</scope>
</reference>
<evidence type="ECO:0000313" key="13">
    <source>
        <dbReference type="Proteomes" id="UP000270296"/>
    </source>
</evidence>
<keyword evidence="6" id="KW-0509">mRNA transport</keyword>
<dbReference type="GO" id="GO:0051028">
    <property type="term" value="P:mRNA transport"/>
    <property type="evidence" value="ECO:0007669"/>
    <property type="project" value="UniProtKB-KW"/>
</dbReference>
<dbReference type="GO" id="GO:0045505">
    <property type="term" value="F:dynein intermediate chain binding"/>
    <property type="evidence" value="ECO:0007669"/>
    <property type="project" value="TreeGrafter"/>
</dbReference>
<evidence type="ECO:0000256" key="7">
    <source>
        <dbReference type="ARBA" id="ARBA00022927"/>
    </source>
</evidence>
<dbReference type="OrthoDB" id="6506078at2759"/>
<evidence type="ECO:0000313" key="14">
    <source>
        <dbReference type="WBParaSite" id="SBAD_0000407401-mRNA-1"/>
    </source>
</evidence>
<dbReference type="EMBL" id="UZAM01008011">
    <property type="protein sequence ID" value="VDP02726.1"/>
    <property type="molecule type" value="Genomic_DNA"/>
</dbReference>
<keyword evidence="13" id="KW-1185">Reference proteome</keyword>
<keyword evidence="9" id="KW-0539">Nucleus</keyword>
<evidence type="ECO:0000256" key="8">
    <source>
        <dbReference type="ARBA" id="ARBA00023212"/>
    </source>
</evidence>
<dbReference type="GO" id="GO:0005874">
    <property type="term" value="C:microtubule"/>
    <property type="evidence" value="ECO:0007669"/>
    <property type="project" value="UniProtKB-KW"/>
</dbReference>
<gene>
    <name evidence="12" type="ORF">SBAD_LOCUS3900</name>
</gene>
<reference evidence="12 13" key="2">
    <citation type="submission" date="2018-11" db="EMBL/GenBank/DDBJ databases">
        <authorList>
            <consortium name="Pathogen Informatics"/>
        </authorList>
    </citation>
    <scope>NUCLEOTIDE SEQUENCE [LARGE SCALE GENOMIC DNA]</scope>
</reference>
<evidence type="ECO:0000256" key="9">
    <source>
        <dbReference type="ARBA" id="ARBA00023242"/>
    </source>
</evidence>
<dbReference type="GO" id="GO:0015031">
    <property type="term" value="P:protein transport"/>
    <property type="evidence" value="ECO:0007669"/>
    <property type="project" value="UniProtKB-KW"/>
</dbReference>
<evidence type="ECO:0000256" key="10">
    <source>
        <dbReference type="RuleBase" id="RU365010"/>
    </source>
</evidence>
<dbReference type="PANTHER" id="PTHR11886">
    <property type="entry name" value="DYNEIN LIGHT CHAIN"/>
    <property type="match status" value="1"/>
</dbReference>
<keyword evidence="11" id="KW-0812">Transmembrane</keyword>
<dbReference type="SUPFAM" id="SSF54648">
    <property type="entry name" value="DLC"/>
    <property type="match status" value="1"/>
</dbReference>
<name>A0A183IJV4_9BILA</name>
<evidence type="ECO:0000256" key="1">
    <source>
        <dbReference type="ARBA" id="ARBA00004123"/>
    </source>
</evidence>
<protein>
    <recommendedName>
        <fullName evidence="10">Dynein light chain</fullName>
    </recommendedName>
</protein>
<evidence type="ECO:0000256" key="11">
    <source>
        <dbReference type="SAM" id="Phobius"/>
    </source>
</evidence>
<keyword evidence="10" id="KW-0243">Dynein</keyword>
<dbReference type="Gene3D" id="3.30.740.10">
    <property type="entry name" value="Protein Inhibitor Of Neuronal Nitric Oxide Synthase"/>
    <property type="match status" value="1"/>
</dbReference>
<dbReference type="AlphaFoldDB" id="A0A183IJV4"/>
<evidence type="ECO:0000256" key="5">
    <source>
        <dbReference type="ARBA" id="ARBA00022701"/>
    </source>
</evidence>
<comment type="subcellular location">
    <subcellularLocation>
        <location evidence="2 10">Cytoplasm</location>
        <location evidence="2 10">Cytoskeleton</location>
    </subcellularLocation>
    <subcellularLocation>
        <location evidence="1">Nucleus</location>
    </subcellularLocation>
</comment>
<dbReference type="GO" id="GO:0005634">
    <property type="term" value="C:nucleus"/>
    <property type="evidence" value="ECO:0007669"/>
    <property type="project" value="UniProtKB-SubCell"/>
</dbReference>
<comment type="similarity">
    <text evidence="10">Belongs to the dynein light chain family.</text>
</comment>
<keyword evidence="5 10" id="KW-0493">Microtubule</keyword>